<dbReference type="Gene3D" id="2.40.30.10">
    <property type="entry name" value="Translation factors"/>
    <property type="match status" value="1"/>
</dbReference>
<keyword evidence="5" id="KW-1133">Transmembrane helix</keyword>
<evidence type="ECO:0000256" key="4">
    <source>
        <dbReference type="ARBA" id="ARBA00023002"/>
    </source>
</evidence>
<gene>
    <name evidence="7" type="ORF">CCMP2556_LOCUS13925</name>
</gene>
<proteinExistence type="predicted"/>
<keyword evidence="4" id="KW-0560">Oxidoreductase</keyword>
<dbReference type="Gene3D" id="3.40.50.80">
    <property type="entry name" value="Nucleotide-binding domain of ferredoxin-NADP reductase (FNR) module"/>
    <property type="match status" value="1"/>
</dbReference>
<evidence type="ECO:0000256" key="2">
    <source>
        <dbReference type="ARBA" id="ARBA00022630"/>
    </source>
</evidence>
<evidence type="ECO:0000256" key="1">
    <source>
        <dbReference type="ARBA" id="ARBA00001974"/>
    </source>
</evidence>
<dbReference type="InterPro" id="IPR008333">
    <property type="entry name" value="Cbr1-like_FAD-bd_dom"/>
</dbReference>
<dbReference type="InterPro" id="IPR001433">
    <property type="entry name" value="OxRdtase_FAD/NAD-bd"/>
</dbReference>
<dbReference type="CDD" id="cd06183">
    <property type="entry name" value="cyt_b5_reduct_like"/>
    <property type="match status" value="1"/>
</dbReference>
<dbReference type="InterPro" id="IPR017927">
    <property type="entry name" value="FAD-bd_FR_type"/>
</dbReference>
<name>A0ABP0K005_9DINO</name>
<dbReference type="PROSITE" id="PS51384">
    <property type="entry name" value="FAD_FR"/>
    <property type="match status" value="1"/>
</dbReference>
<keyword evidence="5" id="KW-0472">Membrane</keyword>
<feature type="domain" description="FAD-binding FR-type" evidence="6">
    <location>
        <begin position="32"/>
        <end position="169"/>
    </location>
</feature>
<evidence type="ECO:0000259" key="6">
    <source>
        <dbReference type="PROSITE" id="PS51384"/>
    </source>
</evidence>
<dbReference type="PANTHER" id="PTHR19370">
    <property type="entry name" value="NADH-CYTOCHROME B5 REDUCTASE"/>
    <property type="match status" value="1"/>
</dbReference>
<dbReference type="InterPro" id="IPR017938">
    <property type="entry name" value="Riboflavin_synthase-like_b-brl"/>
</dbReference>
<keyword evidence="5" id="KW-0812">Transmembrane</keyword>
<organism evidence="7 8">
    <name type="scientific">Durusdinium trenchii</name>
    <dbReference type="NCBI Taxonomy" id="1381693"/>
    <lineage>
        <taxon>Eukaryota</taxon>
        <taxon>Sar</taxon>
        <taxon>Alveolata</taxon>
        <taxon>Dinophyceae</taxon>
        <taxon>Suessiales</taxon>
        <taxon>Symbiodiniaceae</taxon>
        <taxon>Durusdinium</taxon>
    </lineage>
</organism>
<evidence type="ECO:0000313" key="8">
    <source>
        <dbReference type="Proteomes" id="UP001642484"/>
    </source>
</evidence>
<evidence type="ECO:0000256" key="5">
    <source>
        <dbReference type="SAM" id="Phobius"/>
    </source>
</evidence>
<dbReference type="Pfam" id="PF00175">
    <property type="entry name" value="NAD_binding_1"/>
    <property type="match status" value="1"/>
</dbReference>
<keyword evidence="8" id="KW-1185">Reference proteome</keyword>
<comment type="cofactor">
    <cofactor evidence="1">
        <name>FAD</name>
        <dbReference type="ChEBI" id="CHEBI:57692"/>
    </cofactor>
</comment>
<dbReference type="Proteomes" id="UP001642484">
    <property type="component" value="Unassembled WGS sequence"/>
</dbReference>
<dbReference type="PANTHER" id="PTHR19370:SF185">
    <property type="entry name" value="NADH-CYTOCHROME B5 REDUCTASE"/>
    <property type="match status" value="1"/>
</dbReference>
<feature type="transmembrane region" description="Helical" evidence="5">
    <location>
        <begin position="24"/>
        <end position="43"/>
    </location>
</feature>
<evidence type="ECO:0000256" key="3">
    <source>
        <dbReference type="ARBA" id="ARBA00022827"/>
    </source>
</evidence>
<dbReference type="Pfam" id="PF00970">
    <property type="entry name" value="FAD_binding_6"/>
    <property type="match status" value="2"/>
</dbReference>
<reference evidence="7 8" key="1">
    <citation type="submission" date="2024-02" db="EMBL/GenBank/DDBJ databases">
        <authorList>
            <person name="Chen Y."/>
            <person name="Shah S."/>
            <person name="Dougan E. K."/>
            <person name="Thang M."/>
            <person name="Chan C."/>
        </authorList>
    </citation>
    <scope>NUCLEOTIDE SEQUENCE [LARGE SCALE GENOMIC DNA]</scope>
</reference>
<evidence type="ECO:0000313" key="7">
    <source>
        <dbReference type="EMBL" id="CAK9020097.1"/>
    </source>
</evidence>
<protein>
    <recommendedName>
        <fullName evidence="6">FAD-binding FR-type domain-containing protein</fullName>
    </recommendedName>
</protein>
<dbReference type="SUPFAM" id="SSF52343">
    <property type="entry name" value="Ferredoxin reductase-like, C-terminal NADP-linked domain"/>
    <property type="match status" value="1"/>
</dbReference>
<dbReference type="InterPro" id="IPR001834">
    <property type="entry name" value="CBR-like"/>
</dbReference>
<keyword evidence="2" id="KW-0285">Flavoprotein</keyword>
<dbReference type="InterPro" id="IPR039261">
    <property type="entry name" value="FNR_nucleotide-bd"/>
</dbReference>
<comment type="caution">
    <text evidence="7">The sequence shown here is derived from an EMBL/GenBank/DDBJ whole genome shotgun (WGS) entry which is preliminary data.</text>
</comment>
<sequence>MALDKEQREYLRASAMDGNDTLKLLLPAAGFAIGVFGSVADVVELSHDTKRIRLSLGGKSTILGLPVGKHIVVYGPNPPQCLSSGTWNGKPDPDKGKAEIDRKYTPVTGNEQPGYVDLVVKIYKPGTVKMPDGKEVKWDDGGKIGMYLDSQKPGDWVEIMGPLGVNEYLGRGTFKLPGKTVTVKHVGMLAGGTGLTPMLQVVQAALRDSGDKCNFYLIYANKTEDDILCRDMLDDLAKSSGGRFKLYYTLDFPPADWQHKTGFITADMIKECLPPPSQDSLVLMCGPPPMIEFACKKNLEAKPCDRSENTFQKATKMSQTKDKTSHEFIRFTNRCLQALGFSKQQMVAF</sequence>
<keyword evidence="3" id="KW-0274">FAD</keyword>
<dbReference type="EMBL" id="CAXAMN010007036">
    <property type="protein sequence ID" value="CAK9020097.1"/>
    <property type="molecule type" value="Genomic_DNA"/>
</dbReference>
<accession>A0ABP0K005</accession>
<dbReference type="PRINTS" id="PR00406">
    <property type="entry name" value="CYTB5RDTASE"/>
</dbReference>
<dbReference type="SUPFAM" id="SSF63380">
    <property type="entry name" value="Riboflavin synthase domain-like"/>
    <property type="match status" value="1"/>
</dbReference>